<sequence>MITLLILTNTIFSQPNIVPALKDIERGDLIGARTKLGTLLGKYPDDTSVKFLDAVLTEDGVEAMNKYTQIFTQHPKNQYADAALYRTFSYYYSLGVYKKADGLLSKLKNDYPNSPYIKAADRTLPSEDVYYKSKEEYEPVSKPIREVVAEKQYSIQAGAFLNKTNAENLKKKFEKNGLYSSIFSKEVGGSLLNVVIVGKFANREEAKKQLSKINKKYGLNGRIITVNQ</sequence>
<protein>
    <recommendedName>
        <fullName evidence="1">SPOR domain-containing protein</fullName>
    </recommendedName>
</protein>
<dbReference type="PANTHER" id="PTHR38687">
    <property type="entry name" value="CELL DIVISION PROTEIN DEDD-RELATED"/>
    <property type="match status" value="1"/>
</dbReference>
<dbReference type="Pfam" id="PF13174">
    <property type="entry name" value="TPR_6"/>
    <property type="match status" value="1"/>
</dbReference>
<dbReference type="EMBL" id="UOGD01000236">
    <property type="protein sequence ID" value="VAX22769.1"/>
    <property type="molecule type" value="Genomic_DNA"/>
</dbReference>
<dbReference type="InterPro" id="IPR052521">
    <property type="entry name" value="Cell_div_SPOR-domain"/>
</dbReference>
<dbReference type="SUPFAM" id="SSF110997">
    <property type="entry name" value="Sporulation related repeat"/>
    <property type="match status" value="1"/>
</dbReference>
<dbReference type="Pfam" id="PF05036">
    <property type="entry name" value="SPOR"/>
    <property type="match status" value="1"/>
</dbReference>
<dbReference type="InterPro" id="IPR036680">
    <property type="entry name" value="SPOR-like_sf"/>
</dbReference>
<dbReference type="InterPro" id="IPR011990">
    <property type="entry name" value="TPR-like_helical_dom_sf"/>
</dbReference>
<name>A0A3B1BXV1_9ZZZZ</name>
<dbReference type="Gene3D" id="3.30.70.1070">
    <property type="entry name" value="Sporulation related repeat"/>
    <property type="match status" value="1"/>
</dbReference>
<accession>A0A3B1BXV1</accession>
<dbReference type="AlphaFoldDB" id="A0A3B1BXV1"/>
<proteinExistence type="predicted"/>
<evidence type="ECO:0000313" key="2">
    <source>
        <dbReference type="EMBL" id="VAX22769.1"/>
    </source>
</evidence>
<gene>
    <name evidence="2" type="ORF">MNBD_IGNAVI01-2888</name>
</gene>
<dbReference type="InterPro" id="IPR007730">
    <property type="entry name" value="SPOR-like_dom"/>
</dbReference>
<evidence type="ECO:0000259" key="1">
    <source>
        <dbReference type="PROSITE" id="PS51724"/>
    </source>
</evidence>
<dbReference type="GO" id="GO:0042834">
    <property type="term" value="F:peptidoglycan binding"/>
    <property type="evidence" value="ECO:0007669"/>
    <property type="project" value="InterPro"/>
</dbReference>
<dbReference type="InterPro" id="IPR019734">
    <property type="entry name" value="TPR_rpt"/>
</dbReference>
<feature type="domain" description="SPOR" evidence="1">
    <location>
        <begin position="147"/>
        <end position="226"/>
    </location>
</feature>
<dbReference type="PROSITE" id="PS51724">
    <property type="entry name" value="SPOR"/>
    <property type="match status" value="1"/>
</dbReference>
<organism evidence="2">
    <name type="scientific">hydrothermal vent metagenome</name>
    <dbReference type="NCBI Taxonomy" id="652676"/>
    <lineage>
        <taxon>unclassified sequences</taxon>
        <taxon>metagenomes</taxon>
        <taxon>ecological metagenomes</taxon>
    </lineage>
</organism>
<reference evidence="2" key="1">
    <citation type="submission" date="2018-06" db="EMBL/GenBank/DDBJ databases">
        <authorList>
            <person name="Zhirakovskaya E."/>
        </authorList>
    </citation>
    <scope>NUCLEOTIDE SEQUENCE</scope>
</reference>
<dbReference type="Gene3D" id="1.25.40.10">
    <property type="entry name" value="Tetratricopeptide repeat domain"/>
    <property type="match status" value="1"/>
</dbReference>